<accession>A0A3G3BWU2</accession>
<sequence>MKKQFKSSGFTFKVVSETPQSVLNQFNKVVNAYAHDNGVESLRALLDFIGGGACGKVFDLGNGYVIKVNDGNWTNTTRDGEILEALQGLPFIPKLYAYSLDNKFMLVQKIEGQTLSSWHCGRDQWSGKSKEELLKDYETFRAGCLERGWRAGDMHESNMMVDANSFWIVDVGLYKEWEEGQGEGWCFNDIEWSLKRLSDSAQARRELVAV</sequence>
<name>A0A3G3BWU2_9CAUD</name>
<evidence type="ECO:0008006" key="3">
    <source>
        <dbReference type="Google" id="ProtNLM"/>
    </source>
</evidence>
<protein>
    <recommendedName>
        <fullName evidence="3">Serine/threonine protein kinase</fullName>
    </recommendedName>
</protein>
<gene>
    <name evidence="1" type="ORF">BpsS36_00057</name>
</gene>
<reference evidence="1 2" key="1">
    <citation type="submission" date="2018-09" db="EMBL/GenBank/DDBJ databases">
        <title>Comparative Genomic Analysis of Eight Novel Haloalkaliphilic Bacteriophages from Lake Elmenteita, Kenya.</title>
        <authorList>
            <person name="Akhwale J.K."/>
        </authorList>
    </citation>
    <scope>NUCLEOTIDE SEQUENCE [LARGE SCALE GENOMIC DNA]</scope>
</reference>
<dbReference type="SUPFAM" id="SSF56112">
    <property type="entry name" value="Protein kinase-like (PK-like)"/>
    <property type="match status" value="1"/>
</dbReference>
<evidence type="ECO:0000313" key="1">
    <source>
        <dbReference type="EMBL" id="AYP68763.1"/>
    </source>
</evidence>
<organism evidence="1 2">
    <name type="scientific">Bacillus phage vB_BpsS-36</name>
    <dbReference type="NCBI Taxonomy" id="2419622"/>
    <lineage>
        <taxon>Viruses</taxon>
        <taxon>Duplodnaviria</taxon>
        <taxon>Heunggongvirae</taxon>
        <taxon>Uroviricota</taxon>
        <taxon>Caudoviricetes</taxon>
        <taxon>Ehrlichviridae</taxon>
        <taxon>Nairobivirus</taxon>
        <taxon>Nairobivirus nv36</taxon>
    </lineage>
</organism>
<dbReference type="EMBL" id="MH884513">
    <property type="protein sequence ID" value="AYP68763.1"/>
    <property type="molecule type" value="Genomic_DNA"/>
</dbReference>
<dbReference type="InterPro" id="IPR011009">
    <property type="entry name" value="Kinase-like_dom_sf"/>
</dbReference>
<proteinExistence type="predicted"/>
<dbReference type="Proteomes" id="UP000275945">
    <property type="component" value="Segment"/>
</dbReference>
<keyword evidence="2" id="KW-1185">Reference proteome</keyword>
<evidence type="ECO:0000313" key="2">
    <source>
        <dbReference type="Proteomes" id="UP000275945"/>
    </source>
</evidence>